<dbReference type="Proteomes" id="UP000033005">
    <property type="component" value="Segment"/>
</dbReference>
<organism evidence="2 3">
    <name type="scientific">Synechococcus phage ACG-2014e</name>
    <dbReference type="NCBI Taxonomy" id="1493510"/>
    <lineage>
        <taxon>Viruses</taxon>
        <taxon>Duplodnaviria</taxon>
        <taxon>Heunggongvirae</taxon>
        <taxon>Uroviricota</taxon>
        <taxon>Caudoviricetes</taxon>
        <taxon>Pantevenvirales</taxon>
        <taxon>Kyanoviridae</taxon>
        <taxon>Chalconvirus</taxon>
        <taxon>Chalconvirus acg2014e</taxon>
    </lineage>
</organism>
<dbReference type="RefSeq" id="YP_009134578.1">
    <property type="nucleotide sequence ID" value="NC_026928.1"/>
</dbReference>
<accession>A0A0E3G692</accession>
<dbReference type="EMBL" id="KJ019094">
    <property type="protein sequence ID" value="AIX29756.1"/>
    <property type="molecule type" value="Genomic_DNA"/>
</dbReference>
<evidence type="ECO:0000313" key="1">
    <source>
        <dbReference type="EMBL" id="AIX29756.1"/>
    </source>
</evidence>
<dbReference type="EMBL" id="KJ019156">
    <property type="protein sequence ID" value="AIX44995.1"/>
    <property type="molecule type" value="Genomic_DNA"/>
</dbReference>
<sequence length="312" mass="33977">MPVVIVPNNEVIGTGPFLLNPNPTVPLYQDMARIAPNPILYETINPALTITVQATGGCPLPALPELITSVTLVPGMGVSGGTGSGCNIIKLSEIADRPVTDIPDFLMQRGFLEPSMAYGTIAGPPSPTMALVAPLKGFYGEKYFYDAEYIYASYYRNSPTLDPIDGTITPNAPITDQNRLTSVSLLEGRKILPFSDVPEGIEKITSDLFPGPGFSLQLDQLAPFDPASVLTYGNDYLQALVPEISSWTKWKPSFIEIMKYNYTLIVTHTCPPFVTSFQGSMLVQNNWTPAANRLSYYIGLQNGFLDVDNENP</sequence>
<protein>
    <submittedName>
        <fullName evidence="2">Uncharacterized protein</fullName>
    </submittedName>
</protein>
<evidence type="ECO:0000313" key="3">
    <source>
        <dbReference type="Proteomes" id="UP000033005"/>
    </source>
</evidence>
<dbReference type="OrthoDB" id="32930at10239"/>
<evidence type="ECO:0000313" key="4">
    <source>
        <dbReference type="Proteomes" id="UP000185284"/>
    </source>
</evidence>
<dbReference type="GeneID" id="24172220"/>
<name>A0A0E3G692_9CAUD</name>
<proteinExistence type="predicted"/>
<dbReference type="Proteomes" id="UP000185284">
    <property type="component" value="Segment"/>
</dbReference>
<dbReference type="KEGG" id="vg:24172220"/>
<reference evidence="3 4" key="1">
    <citation type="submission" date="2013-12" db="EMBL/GenBank/DDBJ databases">
        <title>Ecological redundancy of diverse viral populations within a natural community.</title>
        <authorList>
            <person name="Gregory A.C."/>
            <person name="LaButti K."/>
            <person name="Copeland A."/>
            <person name="Woyke T."/>
            <person name="Sullivan M.B."/>
        </authorList>
    </citation>
    <scope>NUCLEOTIDE SEQUENCE [LARGE SCALE GENOMIC DNA]</scope>
    <source>
        <strain evidence="2">Syn7803C2</strain>
        <strain evidence="1">Syn7803US33</strain>
    </source>
</reference>
<gene>
    <name evidence="2" type="ORF">Syn7803C2_76</name>
    <name evidence="1" type="ORF">Syn7803US33_75</name>
</gene>
<evidence type="ECO:0000313" key="2">
    <source>
        <dbReference type="EMBL" id="AIX44995.1"/>
    </source>
</evidence>